<dbReference type="Pfam" id="PF00059">
    <property type="entry name" value="Lectin_C"/>
    <property type="match status" value="4"/>
</dbReference>
<organism evidence="3 4">
    <name type="scientific">Saccoglossus kowalevskii</name>
    <name type="common">Acorn worm</name>
    <dbReference type="NCBI Taxonomy" id="10224"/>
    <lineage>
        <taxon>Eukaryota</taxon>
        <taxon>Metazoa</taxon>
        <taxon>Hemichordata</taxon>
        <taxon>Enteropneusta</taxon>
        <taxon>Harrimaniidae</taxon>
        <taxon>Saccoglossus</taxon>
    </lineage>
</organism>
<evidence type="ECO:0000256" key="1">
    <source>
        <dbReference type="SAM" id="SignalP"/>
    </source>
</evidence>
<dbReference type="SUPFAM" id="SSF56436">
    <property type="entry name" value="C-type lectin-like"/>
    <property type="match status" value="4"/>
</dbReference>
<evidence type="ECO:0000313" key="4">
    <source>
        <dbReference type="RefSeq" id="XP_006811915.1"/>
    </source>
</evidence>
<sequence length="669" mass="75852">MNVIFVILIFAMGHTSVNGDDLVEANEAGDEACDATTNDCFKFFHSTREEWSVARDICAEDGGQLLNIDSASLHKKIRQYINSHPNIENPGGNGYWTGTNDIEEEGVFQLIDGTPLTYADGWHSEKRGRRIITQPSNTVKQDINGQDCVQLWNRPAKNSVWNFDDDYCWKLKSFICEYTAVSPTTEQLITSAAPQEAVLPESVPDRQRIYRAFYIDLNWQDAKDACVEDGGELASLPDISAHQKVMEEIVSAGDHTEEQGIPTVIPPVTTEPEEEVKSTYWAHWGSYDWDTTISKCAEHGGYSVSIPNAEAQRDLEIKILTDTEHVRTVGYFTGIHRMLDRTWANADGSPLTYTNWDDGYPDSEDDDCVWIFVGGIAAAWLPSFGKWRNRPCNDRLTIACQYDVDERDTVVPEERYYKAYLEPKSWNSARSFCIENGGDLASVPDEAAYAQLVPVLLEDGIYTVSDFFWIGVRRGAGGVFKDLNGDEQTYLVWPSVGIFSEPQHYECTSVWTKKGVYWPYYWRTVSCSSRQAFVCEFLAEPDDEQDYNDEGQTGRYRVYHDATDWETARGRCHERGGDLASVPSADDQEDIANKIGLSDWTYRGYWIGIKREAPGSVFTNLDGTRLTYNNFSSNPWIGYPCAYIRYGTYSYQAWLLTKDELSNGYVDMM</sequence>
<dbReference type="InterPro" id="IPR001304">
    <property type="entry name" value="C-type_lectin-like"/>
</dbReference>
<keyword evidence="1" id="KW-0732">Signal</keyword>
<feature type="chain" id="PRO_5045310128" evidence="1">
    <location>
        <begin position="20"/>
        <end position="669"/>
    </location>
</feature>
<gene>
    <name evidence="4" type="primary">LOC100367193</name>
</gene>
<dbReference type="RefSeq" id="XP_006811915.1">
    <property type="nucleotide sequence ID" value="XM_006811852.1"/>
</dbReference>
<dbReference type="InterPro" id="IPR016186">
    <property type="entry name" value="C-type_lectin-like/link_sf"/>
</dbReference>
<dbReference type="Gene3D" id="3.10.100.10">
    <property type="entry name" value="Mannose-Binding Protein A, subunit A"/>
    <property type="match status" value="4"/>
</dbReference>
<evidence type="ECO:0000313" key="3">
    <source>
        <dbReference type="Proteomes" id="UP000694865"/>
    </source>
</evidence>
<evidence type="ECO:0000259" key="2">
    <source>
        <dbReference type="PROSITE" id="PS50041"/>
    </source>
</evidence>
<dbReference type="PROSITE" id="PS50041">
    <property type="entry name" value="C_TYPE_LECTIN_2"/>
    <property type="match status" value="4"/>
</dbReference>
<accession>A0ABM0LVX4</accession>
<name>A0ABM0LVX4_SACKO</name>
<dbReference type="SMART" id="SM00034">
    <property type="entry name" value="CLECT"/>
    <property type="match status" value="4"/>
</dbReference>
<dbReference type="InterPro" id="IPR016187">
    <property type="entry name" value="CTDL_fold"/>
</dbReference>
<dbReference type="Proteomes" id="UP000694865">
    <property type="component" value="Unplaced"/>
</dbReference>
<dbReference type="CDD" id="cd00037">
    <property type="entry name" value="CLECT"/>
    <property type="match status" value="4"/>
</dbReference>
<feature type="domain" description="C-type lectin" evidence="2">
    <location>
        <begin position="280"/>
        <end position="401"/>
    </location>
</feature>
<feature type="domain" description="C-type lectin" evidence="2">
    <location>
        <begin position="36"/>
        <end position="177"/>
    </location>
</feature>
<dbReference type="PANTHER" id="PTHR22803">
    <property type="entry name" value="MANNOSE, PHOSPHOLIPASE, LECTIN RECEPTOR RELATED"/>
    <property type="match status" value="1"/>
</dbReference>
<reference evidence="4" key="1">
    <citation type="submission" date="2025-08" db="UniProtKB">
        <authorList>
            <consortium name="RefSeq"/>
        </authorList>
    </citation>
    <scope>IDENTIFICATION</scope>
    <source>
        <tissue evidence="4">Testes</tissue>
    </source>
</reference>
<dbReference type="GeneID" id="100367193"/>
<feature type="domain" description="C-type lectin" evidence="2">
    <location>
        <begin position="556"/>
        <end position="654"/>
    </location>
</feature>
<feature type="domain" description="C-type lectin" evidence="2">
    <location>
        <begin position="417"/>
        <end position="536"/>
    </location>
</feature>
<proteinExistence type="predicted"/>
<keyword evidence="3" id="KW-1185">Reference proteome</keyword>
<feature type="signal peptide" evidence="1">
    <location>
        <begin position="1"/>
        <end position="19"/>
    </location>
</feature>
<dbReference type="InterPro" id="IPR050111">
    <property type="entry name" value="C-type_lectin/snaclec_domain"/>
</dbReference>
<protein>
    <submittedName>
        <fullName evidence="4">Uncharacterized protein LOC100367193</fullName>
    </submittedName>
</protein>